<dbReference type="Gramene" id="ESW23976">
    <property type="protein sequence ID" value="ESW23976"/>
    <property type="gene ID" value="PHAVU_004G091800g"/>
</dbReference>
<gene>
    <name evidence="3" type="ORF">PHAVU_004G091800g</name>
</gene>
<dbReference type="SMR" id="V7C4Y3"/>
<dbReference type="OrthoDB" id="1094634at2759"/>
<evidence type="ECO:0000313" key="3">
    <source>
        <dbReference type="EMBL" id="ESW23976.1"/>
    </source>
</evidence>
<organism evidence="3 4">
    <name type="scientific">Phaseolus vulgaris</name>
    <name type="common">Kidney bean</name>
    <name type="synonym">French bean</name>
    <dbReference type="NCBI Taxonomy" id="3885"/>
    <lineage>
        <taxon>Eukaryota</taxon>
        <taxon>Viridiplantae</taxon>
        <taxon>Streptophyta</taxon>
        <taxon>Embryophyta</taxon>
        <taxon>Tracheophyta</taxon>
        <taxon>Spermatophyta</taxon>
        <taxon>Magnoliopsida</taxon>
        <taxon>eudicotyledons</taxon>
        <taxon>Gunneridae</taxon>
        <taxon>Pentapetalae</taxon>
        <taxon>rosids</taxon>
        <taxon>fabids</taxon>
        <taxon>Fabales</taxon>
        <taxon>Fabaceae</taxon>
        <taxon>Papilionoideae</taxon>
        <taxon>50 kb inversion clade</taxon>
        <taxon>NPAAA clade</taxon>
        <taxon>indigoferoid/millettioid clade</taxon>
        <taxon>Phaseoleae</taxon>
        <taxon>Phaseolus</taxon>
    </lineage>
</organism>
<keyword evidence="4" id="KW-1185">Reference proteome</keyword>
<protein>
    <recommendedName>
        <fullName evidence="2">Pectinesterase inhibitor domain-containing protein</fullName>
    </recommendedName>
</protein>
<evidence type="ECO:0000313" key="4">
    <source>
        <dbReference type="Proteomes" id="UP000000226"/>
    </source>
</evidence>
<feature type="chain" id="PRO_5004755366" description="Pectinesterase inhibitor domain-containing protein" evidence="1">
    <location>
        <begin position="22"/>
        <end position="175"/>
    </location>
</feature>
<dbReference type="PANTHER" id="PTHR31890">
    <property type="entry name" value="PLANT INVERTASE/PECTIN METHYLESTERASE INHIBITOR SUPERFAMILY PROTEIN"/>
    <property type="match status" value="1"/>
</dbReference>
<dbReference type="SUPFAM" id="SSF101148">
    <property type="entry name" value="Plant invertase/pectin methylesterase inhibitor"/>
    <property type="match status" value="1"/>
</dbReference>
<feature type="domain" description="Pectinesterase inhibitor" evidence="2">
    <location>
        <begin position="32"/>
        <end position="146"/>
    </location>
</feature>
<reference evidence="4" key="1">
    <citation type="journal article" date="2014" name="Nat. Genet.">
        <title>A reference genome for common bean and genome-wide analysis of dual domestications.</title>
        <authorList>
            <person name="Schmutz J."/>
            <person name="McClean P.E."/>
            <person name="Mamidi S."/>
            <person name="Wu G.A."/>
            <person name="Cannon S.B."/>
            <person name="Grimwood J."/>
            <person name="Jenkins J."/>
            <person name="Shu S."/>
            <person name="Song Q."/>
            <person name="Chavarro C."/>
            <person name="Torres-Torres M."/>
            <person name="Geffroy V."/>
            <person name="Moghaddam S.M."/>
            <person name="Gao D."/>
            <person name="Abernathy B."/>
            <person name="Barry K."/>
            <person name="Blair M."/>
            <person name="Brick M.A."/>
            <person name="Chovatia M."/>
            <person name="Gepts P."/>
            <person name="Goodstein D.M."/>
            <person name="Gonzales M."/>
            <person name="Hellsten U."/>
            <person name="Hyten D.L."/>
            <person name="Jia G."/>
            <person name="Kelly J.D."/>
            <person name="Kudrna D."/>
            <person name="Lee R."/>
            <person name="Richard M.M."/>
            <person name="Miklas P.N."/>
            <person name="Osorno J.M."/>
            <person name="Rodrigues J."/>
            <person name="Thareau V."/>
            <person name="Urrea C.A."/>
            <person name="Wang M."/>
            <person name="Yu Y."/>
            <person name="Zhang M."/>
            <person name="Wing R.A."/>
            <person name="Cregan P.B."/>
            <person name="Rokhsar D.S."/>
            <person name="Jackson S.A."/>
        </authorList>
    </citation>
    <scope>NUCLEOTIDE SEQUENCE [LARGE SCALE GENOMIC DNA]</scope>
    <source>
        <strain evidence="4">cv. G19833</strain>
    </source>
</reference>
<feature type="signal peptide" evidence="1">
    <location>
        <begin position="1"/>
        <end position="21"/>
    </location>
</feature>
<dbReference type="InterPro" id="IPR006501">
    <property type="entry name" value="Pectinesterase_inhib_dom"/>
</dbReference>
<proteinExistence type="predicted"/>
<dbReference type="PhylomeDB" id="V7C4Y3"/>
<dbReference type="PANTHER" id="PTHR31890:SF9">
    <property type="entry name" value="PLANT INVERTASE_PECTIN METHYLESTERASE INHIBITOR SUPERFAMILY PROTEIN"/>
    <property type="match status" value="1"/>
</dbReference>
<dbReference type="OMA" id="NLKECAT"/>
<accession>V7C4Y3</accession>
<evidence type="ECO:0000256" key="1">
    <source>
        <dbReference type="SAM" id="SignalP"/>
    </source>
</evidence>
<dbReference type="STRING" id="3885.V7C4Y3"/>
<sequence length="175" mass="18650">MNFSTFSILLLSLSLIIVSHAPLAAVGIGLHESLCGETKENAARCLELLKGDPRIAGAKSDSELCKLILRFAMKKGIETQKFLKEELKKHPSPNLKECATTLYDGVIGSFKSALGELGEDDLTASYDAGVASDGPTTCDRALAAAKLNDPYIAALDRDILLLSAIAFKAIEKLPS</sequence>
<keyword evidence="1" id="KW-0732">Signal</keyword>
<dbReference type="Proteomes" id="UP000000226">
    <property type="component" value="Chromosome 4"/>
</dbReference>
<dbReference type="InterPro" id="IPR035513">
    <property type="entry name" value="Invertase/methylesterase_inhib"/>
</dbReference>
<dbReference type="Gene3D" id="1.20.140.40">
    <property type="entry name" value="Invertase/pectin methylesterase inhibitor family protein"/>
    <property type="match status" value="1"/>
</dbReference>
<dbReference type="GO" id="GO:0004857">
    <property type="term" value="F:enzyme inhibitor activity"/>
    <property type="evidence" value="ECO:0007669"/>
    <property type="project" value="InterPro"/>
</dbReference>
<evidence type="ECO:0000259" key="2">
    <source>
        <dbReference type="Pfam" id="PF04043"/>
    </source>
</evidence>
<dbReference type="NCBIfam" id="TIGR01614">
    <property type="entry name" value="PME_inhib"/>
    <property type="match status" value="1"/>
</dbReference>
<dbReference type="Pfam" id="PF04043">
    <property type="entry name" value="PMEI"/>
    <property type="match status" value="1"/>
</dbReference>
<name>V7C4Y3_PHAVU</name>
<dbReference type="AlphaFoldDB" id="V7C4Y3"/>
<dbReference type="EMBL" id="CM002291">
    <property type="protein sequence ID" value="ESW23976.1"/>
    <property type="molecule type" value="Genomic_DNA"/>
</dbReference>